<evidence type="ECO:0000256" key="1">
    <source>
        <dbReference type="SAM" id="MobiDB-lite"/>
    </source>
</evidence>
<evidence type="ECO:0000259" key="2">
    <source>
        <dbReference type="Pfam" id="PF02426"/>
    </source>
</evidence>
<evidence type="ECO:0000313" key="4">
    <source>
        <dbReference type="Proteomes" id="UP000247781"/>
    </source>
</evidence>
<reference evidence="3 4" key="2">
    <citation type="submission" date="2018-06" db="EMBL/GenBank/DDBJ databases">
        <title>Sequencing of bacterial isolates from soil warming experiment in Harvard Forest, Massachusetts, USA.</title>
        <authorList>
            <person name="Deangelis K.PhD."/>
        </authorList>
    </citation>
    <scope>NUCLEOTIDE SEQUENCE [LARGE SCALE GENOMIC DNA]</scope>
    <source>
        <strain evidence="3 4">GAS496</strain>
    </source>
</reference>
<feature type="domain" description="Muconolactone isomerase" evidence="2">
    <location>
        <begin position="29"/>
        <end position="105"/>
    </location>
</feature>
<dbReference type="Pfam" id="PF02426">
    <property type="entry name" value="MIase"/>
    <property type="match status" value="2"/>
</dbReference>
<sequence>GESRDRQPNKPEHQGVNFQPSKRGQYSTAVDIDDIRAREAIRAGELATQGHLKRLWRPPVAPGEWRTFGLFGADDNSQLDEVLASMPLHVWRTDAVTPLSPHPNDPVASLGRERVEFLTTLTLTVPEGTVQDTVDDLKARETVRTRELAEQGRLIRLWTPPNQPGQWRTLGLWSAREEADLNATLESLPLYQWMTVEATPLTPHPSDPVRGTRA</sequence>
<evidence type="ECO:0000313" key="3">
    <source>
        <dbReference type="EMBL" id="PXW98525.1"/>
    </source>
</evidence>
<feature type="region of interest" description="Disordered" evidence="1">
    <location>
        <begin position="1"/>
        <end position="27"/>
    </location>
</feature>
<dbReference type="InterPro" id="IPR026029">
    <property type="entry name" value="MLI_dom"/>
</dbReference>
<protein>
    <submittedName>
        <fullName evidence="3">Muconolactone delta-isomerase</fullName>
    </submittedName>
</protein>
<organism evidence="3 4">
    <name type="scientific">Mycolicibacterium moriokaense</name>
    <dbReference type="NCBI Taxonomy" id="39691"/>
    <lineage>
        <taxon>Bacteria</taxon>
        <taxon>Bacillati</taxon>
        <taxon>Actinomycetota</taxon>
        <taxon>Actinomycetes</taxon>
        <taxon>Mycobacteriales</taxon>
        <taxon>Mycobacteriaceae</taxon>
        <taxon>Mycolicibacterium</taxon>
    </lineage>
</organism>
<name>A0A318HC40_9MYCO</name>
<dbReference type="Gene3D" id="3.30.70.1060">
    <property type="entry name" value="Dimeric alpha+beta barrel"/>
    <property type="match status" value="2"/>
</dbReference>
<keyword evidence="3" id="KW-0413">Isomerase</keyword>
<feature type="domain" description="Muconolactone isomerase" evidence="2">
    <location>
        <begin position="116"/>
        <end position="207"/>
    </location>
</feature>
<dbReference type="InterPro" id="IPR011008">
    <property type="entry name" value="Dimeric_a/b-barrel"/>
</dbReference>
<reference evidence="4" key="1">
    <citation type="submission" date="2018-05" db="EMBL/GenBank/DDBJ databases">
        <authorList>
            <person name="Deangelis K."/>
            <person name="Huntemann M."/>
            <person name="Clum A."/>
            <person name="Pillay M."/>
            <person name="Palaniappan K."/>
            <person name="Varghese N."/>
            <person name="Mikhailova N."/>
            <person name="Stamatis D."/>
            <person name="Reddy T."/>
            <person name="Daum C."/>
            <person name="Shapiro N."/>
            <person name="Ivanova N."/>
            <person name="Kyrpides N."/>
            <person name="Woyke T."/>
        </authorList>
    </citation>
    <scope>NUCLEOTIDE SEQUENCE [LARGE SCALE GENOMIC DNA]</scope>
    <source>
        <strain evidence="4">GAS496</strain>
    </source>
</reference>
<dbReference type="GO" id="GO:0016853">
    <property type="term" value="F:isomerase activity"/>
    <property type="evidence" value="ECO:0007669"/>
    <property type="project" value="UniProtKB-KW"/>
</dbReference>
<gene>
    <name evidence="3" type="ORF">C8E89_14440</name>
</gene>
<dbReference type="Proteomes" id="UP000247781">
    <property type="component" value="Unassembled WGS sequence"/>
</dbReference>
<feature type="compositionally biased region" description="Polar residues" evidence="1">
    <location>
        <begin position="16"/>
        <end position="27"/>
    </location>
</feature>
<dbReference type="SUPFAM" id="SSF54909">
    <property type="entry name" value="Dimeric alpha+beta barrel"/>
    <property type="match status" value="2"/>
</dbReference>
<accession>A0A318HC40</accession>
<proteinExistence type="predicted"/>
<keyword evidence="4" id="KW-1185">Reference proteome</keyword>
<feature type="compositionally biased region" description="Basic and acidic residues" evidence="1">
    <location>
        <begin position="1"/>
        <end position="13"/>
    </location>
</feature>
<comment type="caution">
    <text evidence="3">The sequence shown here is derived from an EMBL/GenBank/DDBJ whole genome shotgun (WGS) entry which is preliminary data.</text>
</comment>
<dbReference type="EMBL" id="QJJU01000044">
    <property type="protein sequence ID" value="PXW98525.1"/>
    <property type="molecule type" value="Genomic_DNA"/>
</dbReference>
<feature type="non-terminal residue" evidence="3">
    <location>
        <position position="1"/>
    </location>
</feature>
<dbReference type="AlphaFoldDB" id="A0A318HC40"/>